<dbReference type="SUPFAM" id="SSF53335">
    <property type="entry name" value="S-adenosyl-L-methionine-dependent methyltransferases"/>
    <property type="match status" value="1"/>
</dbReference>
<feature type="compositionally biased region" description="Acidic residues" evidence="1">
    <location>
        <begin position="41"/>
        <end position="52"/>
    </location>
</feature>
<name>A0A2J6S254_HYAVF</name>
<dbReference type="PANTHER" id="PTHR43591:SF31">
    <property type="entry name" value="LAEA-LIKE, PUTATIVE (AFU_ORTHOLOGUE AFUA_8G01930)-RELATED"/>
    <property type="match status" value="1"/>
</dbReference>
<dbReference type="AlphaFoldDB" id="A0A2J6S254"/>
<sequence>MTPPPKQASPVKTRTPSPTNDAGAAGLTSEDQETQTISSEIEPDESISDEGYAESTSTSYVSSIASDVRRGIEENGRLYAAYGKHKPWVPVDDAEMDRNDFQHCKFTLLLNNELHLAPIKQGPHKILDLGTGSGIWAIDMGDKHPSAEIIGVDTAAVQPNILPPNVQFEIDDIESDWLYRESSFDFIHGRELVLSIRNWPRLVQQSFRALKPGGYFELSGSLPVISSDDGTHIPNSAFEEMAQVYFDMGDRIGASGKAPLSWKTQLEEAGFENVVEKVLKIPTNPWPKDPRMKKIGAFELSHFRDGISNIFARGYTQILGGDPLYFEILMARAKAEVSNRRMHTYLLFYVVYGQRPLEAQV</sequence>
<reference evidence="2 3" key="1">
    <citation type="submission" date="2016-04" db="EMBL/GenBank/DDBJ databases">
        <title>A degradative enzymes factory behind the ericoid mycorrhizal symbiosis.</title>
        <authorList>
            <consortium name="DOE Joint Genome Institute"/>
            <person name="Martino E."/>
            <person name="Morin E."/>
            <person name="Grelet G."/>
            <person name="Kuo A."/>
            <person name="Kohler A."/>
            <person name="Daghino S."/>
            <person name="Barry K."/>
            <person name="Choi C."/>
            <person name="Cichocki N."/>
            <person name="Clum A."/>
            <person name="Copeland A."/>
            <person name="Hainaut M."/>
            <person name="Haridas S."/>
            <person name="Labutti K."/>
            <person name="Lindquist E."/>
            <person name="Lipzen A."/>
            <person name="Khouja H.-R."/>
            <person name="Murat C."/>
            <person name="Ohm R."/>
            <person name="Olson A."/>
            <person name="Spatafora J."/>
            <person name="Veneault-Fourrey C."/>
            <person name="Henrissat B."/>
            <person name="Grigoriev I."/>
            <person name="Martin F."/>
            <person name="Perotto S."/>
        </authorList>
    </citation>
    <scope>NUCLEOTIDE SEQUENCE [LARGE SCALE GENOMIC DNA]</scope>
    <source>
        <strain evidence="2 3">F</strain>
    </source>
</reference>
<dbReference type="GO" id="GO:0032259">
    <property type="term" value="P:methylation"/>
    <property type="evidence" value="ECO:0007669"/>
    <property type="project" value="UniProtKB-KW"/>
</dbReference>
<protein>
    <submittedName>
        <fullName evidence="2">S-adenosyl-L-methionine-dependent methyltransferase</fullName>
    </submittedName>
</protein>
<feature type="compositionally biased region" description="Polar residues" evidence="1">
    <location>
        <begin position="10"/>
        <end position="20"/>
    </location>
</feature>
<evidence type="ECO:0000313" key="2">
    <source>
        <dbReference type="EMBL" id="PMD44841.1"/>
    </source>
</evidence>
<keyword evidence="2" id="KW-0808">Transferase</keyword>
<gene>
    <name evidence="2" type="ORF">L207DRAFT_507779</name>
</gene>
<feature type="region of interest" description="Disordered" evidence="1">
    <location>
        <begin position="1"/>
        <end position="58"/>
    </location>
</feature>
<organism evidence="2 3">
    <name type="scientific">Hyaloscypha variabilis (strain UAMH 11265 / GT02V1 / F)</name>
    <name type="common">Meliniomyces variabilis</name>
    <dbReference type="NCBI Taxonomy" id="1149755"/>
    <lineage>
        <taxon>Eukaryota</taxon>
        <taxon>Fungi</taxon>
        <taxon>Dikarya</taxon>
        <taxon>Ascomycota</taxon>
        <taxon>Pezizomycotina</taxon>
        <taxon>Leotiomycetes</taxon>
        <taxon>Helotiales</taxon>
        <taxon>Hyaloscyphaceae</taxon>
        <taxon>Hyaloscypha</taxon>
        <taxon>Hyaloscypha variabilis</taxon>
    </lineage>
</organism>
<dbReference type="PANTHER" id="PTHR43591">
    <property type="entry name" value="METHYLTRANSFERASE"/>
    <property type="match status" value="1"/>
</dbReference>
<dbReference type="Pfam" id="PF13489">
    <property type="entry name" value="Methyltransf_23"/>
    <property type="match status" value="1"/>
</dbReference>
<keyword evidence="2" id="KW-0489">Methyltransferase</keyword>
<proteinExistence type="predicted"/>
<dbReference type="OrthoDB" id="2013972at2759"/>
<dbReference type="CDD" id="cd02440">
    <property type="entry name" value="AdoMet_MTases"/>
    <property type="match status" value="1"/>
</dbReference>
<dbReference type="Proteomes" id="UP000235786">
    <property type="component" value="Unassembled WGS sequence"/>
</dbReference>
<keyword evidence="3" id="KW-1185">Reference proteome</keyword>
<dbReference type="EMBL" id="KZ613940">
    <property type="protein sequence ID" value="PMD44841.1"/>
    <property type="molecule type" value="Genomic_DNA"/>
</dbReference>
<evidence type="ECO:0000313" key="3">
    <source>
        <dbReference type="Proteomes" id="UP000235786"/>
    </source>
</evidence>
<dbReference type="GO" id="GO:0008168">
    <property type="term" value="F:methyltransferase activity"/>
    <property type="evidence" value="ECO:0007669"/>
    <property type="project" value="UniProtKB-KW"/>
</dbReference>
<dbReference type="InterPro" id="IPR029063">
    <property type="entry name" value="SAM-dependent_MTases_sf"/>
</dbReference>
<accession>A0A2J6S254</accession>
<evidence type="ECO:0000256" key="1">
    <source>
        <dbReference type="SAM" id="MobiDB-lite"/>
    </source>
</evidence>
<dbReference type="Gene3D" id="3.40.50.150">
    <property type="entry name" value="Vaccinia Virus protein VP39"/>
    <property type="match status" value="1"/>
</dbReference>